<dbReference type="Proteomes" id="UP000192257">
    <property type="component" value="Unassembled WGS sequence"/>
</dbReference>
<comment type="caution">
    <text evidence="3">The sequence shown here is derived from an EMBL/GenBank/DDBJ whole genome shotgun (WGS) entry which is preliminary data.</text>
</comment>
<evidence type="ECO:0000313" key="4">
    <source>
        <dbReference type="Proteomes" id="UP000192257"/>
    </source>
</evidence>
<dbReference type="EMBL" id="NBCO01000138">
    <property type="protein sequence ID" value="ORC80904.1"/>
    <property type="molecule type" value="Genomic_DNA"/>
</dbReference>
<evidence type="ECO:0000256" key="2">
    <source>
        <dbReference type="SAM" id="SignalP"/>
    </source>
</evidence>
<accession>A0A1X0NDQ0</accession>
<keyword evidence="2" id="KW-0732">Signal</keyword>
<feature type="non-terminal residue" evidence="3">
    <location>
        <position position="143"/>
    </location>
</feature>
<evidence type="ECO:0000313" key="3">
    <source>
        <dbReference type="EMBL" id="ORC80904.1"/>
    </source>
</evidence>
<dbReference type="RefSeq" id="XP_028876827.1">
    <property type="nucleotide sequence ID" value="XM_029031879.1"/>
</dbReference>
<dbReference type="VEuPathDB" id="TriTrypDB:TM35_001381020"/>
<name>A0A1X0NDQ0_9TRYP</name>
<keyword evidence="4" id="KW-1185">Reference proteome</keyword>
<protein>
    <submittedName>
        <fullName evidence="3">Uncharacterized protein</fullName>
    </submittedName>
</protein>
<feature type="chain" id="PRO_5013275822" evidence="2">
    <location>
        <begin position="25"/>
        <end position="143"/>
    </location>
</feature>
<feature type="compositionally biased region" description="Basic and acidic residues" evidence="1">
    <location>
        <begin position="72"/>
        <end position="85"/>
    </location>
</feature>
<reference evidence="3 4" key="1">
    <citation type="submission" date="2017-03" db="EMBL/GenBank/DDBJ databases">
        <title>An alternative strategy for trypanosome survival in the mammalian bloodstream revealed through genome and transcriptome analysis of the ubiquitous bovine parasite Trypanosoma (Megatrypanum) theileri.</title>
        <authorList>
            <person name="Kelly S."/>
            <person name="Ivens A."/>
            <person name="Mott A."/>
            <person name="O'Neill E."/>
            <person name="Emms D."/>
            <person name="Macleod O."/>
            <person name="Voorheis P."/>
            <person name="Matthews J."/>
            <person name="Matthews K."/>
            <person name="Carrington M."/>
        </authorList>
    </citation>
    <scope>NUCLEOTIDE SEQUENCE [LARGE SCALE GENOMIC DNA]</scope>
    <source>
        <strain evidence="3">Edinburgh</strain>
    </source>
</reference>
<proteinExistence type="predicted"/>
<dbReference type="AlphaFoldDB" id="A0A1X0NDQ0"/>
<dbReference type="GeneID" id="39991659"/>
<gene>
    <name evidence="3" type="ORF">TM35_001381020</name>
</gene>
<feature type="compositionally biased region" description="Polar residues" evidence="1">
    <location>
        <begin position="128"/>
        <end position="143"/>
    </location>
</feature>
<feature type="signal peptide" evidence="2">
    <location>
        <begin position="1"/>
        <end position="24"/>
    </location>
</feature>
<feature type="compositionally biased region" description="Basic and acidic residues" evidence="1">
    <location>
        <begin position="104"/>
        <end position="127"/>
    </location>
</feature>
<organism evidence="3 4">
    <name type="scientific">Trypanosoma theileri</name>
    <dbReference type="NCBI Taxonomy" id="67003"/>
    <lineage>
        <taxon>Eukaryota</taxon>
        <taxon>Discoba</taxon>
        <taxon>Euglenozoa</taxon>
        <taxon>Kinetoplastea</taxon>
        <taxon>Metakinetoplastina</taxon>
        <taxon>Trypanosomatida</taxon>
        <taxon>Trypanosomatidae</taxon>
        <taxon>Trypanosoma</taxon>
    </lineage>
</organism>
<feature type="region of interest" description="Disordered" evidence="1">
    <location>
        <begin position="31"/>
        <end position="143"/>
    </location>
</feature>
<sequence>MMVRRVFYFLVFLLNIICLRGATGVPGISPPAPAVEAEALSPPQADDSLDQRLTTGLSTKQDDSPEGTKQCPNKEKDCESSEKLANENTLQEQKPLLSGLPPQEKGHGDTGDVLREDEGGSRTHREQQVQSLESGKILENSNP</sequence>
<evidence type="ECO:0000256" key="1">
    <source>
        <dbReference type="SAM" id="MobiDB-lite"/>
    </source>
</evidence>